<keyword evidence="1" id="KW-1015">Disulfide bond</keyword>
<evidence type="ECO:0000259" key="2">
    <source>
        <dbReference type="PROSITE" id="PS50240"/>
    </source>
</evidence>
<sequence length="240" mass="26881">MLHLNLLFGNFDFHIIEGKEVEPHSLPFMAYVESKTSFCGGTLIHPQWVLTAAHYHVKVIFLLHLLQNYNEKIGTKIVFLGNDLMLLMLFLTLFQLNKPVELTKTVKWLELGNTAKDPPAGSKCLVAGWGTTEKTDWSDVLMSVNVTVIDRQKCNSHYYYNNRPVITRGMICAVSPRKTIVNLIFLQGDSGGPLLCNGELAGVTSFGDGCGIINKPGVYSFISNKQLDWIQETINRSEMS</sequence>
<dbReference type="SUPFAM" id="SSF50494">
    <property type="entry name" value="Trypsin-like serine proteases"/>
    <property type="match status" value="1"/>
</dbReference>
<reference evidence="3" key="1">
    <citation type="submission" date="2025-08" db="UniProtKB">
        <authorList>
            <consortium name="Ensembl"/>
        </authorList>
    </citation>
    <scope>IDENTIFICATION</scope>
</reference>
<dbReference type="PANTHER" id="PTHR24271:SF52">
    <property type="entry name" value="GRANZYME K"/>
    <property type="match status" value="1"/>
</dbReference>
<dbReference type="Pfam" id="PF00089">
    <property type="entry name" value="Trypsin"/>
    <property type="match status" value="1"/>
</dbReference>
<dbReference type="InterPro" id="IPR009003">
    <property type="entry name" value="Peptidase_S1_PA"/>
</dbReference>
<dbReference type="GO" id="GO:0006508">
    <property type="term" value="P:proteolysis"/>
    <property type="evidence" value="ECO:0007669"/>
    <property type="project" value="InterPro"/>
</dbReference>
<evidence type="ECO:0000256" key="1">
    <source>
        <dbReference type="ARBA" id="ARBA00023157"/>
    </source>
</evidence>
<dbReference type="InterPro" id="IPR001314">
    <property type="entry name" value="Peptidase_S1A"/>
</dbReference>
<protein>
    <recommendedName>
        <fullName evidence="2">Peptidase S1 domain-containing protein</fullName>
    </recommendedName>
</protein>
<evidence type="ECO:0000313" key="4">
    <source>
        <dbReference type="Proteomes" id="UP000472276"/>
    </source>
</evidence>
<keyword evidence="4" id="KW-1185">Reference proteome</keyword>
<dbReference type="PRINTS" id="PR00722">
    <property type="entry name" value="CHYMOTRYPSIN"/>
</dbReference>
<dbReference type="SMART" id="SM00020">
    <property type="entry name" value="Tryp_SPc"/>
    <property type="match status" value="1"/>
</dbReference>
<dbReference type="AlphaFoldDB" id="A0A668RUI3"/>
<dbReference type="PANTHER" id="PTHR24271">
    <property type="entry name" value="KALLIKREIN-RELATED"/>
    <property type="match status" value="1"/>
</dbReference>
<accession>A0A668RUI3</accession>
<name>A0A668RUI3_OREAU</name>
<dbReference type="GO" id="GO:0004252">
    <property type="term" value="F:serine-type endopeptidase activity"/>
    <property type="evidence" value="ECO:0007669"/>
    <property type="project" value="InterPro"/>
</dbReference>
<dbReference type="InterPro" id="IPR001254">
    <property type="entry name" value="Trypsin_dom"/>
</dbReference>
<dbReference type="InterPro" id="IPR043504">
    <property type="entry name" value="Peptidase_S1_PA_chymotrypsin"/>
</dbReference>
<evidence type="ECO:0000313" key="3">
    <source>
        <dbReference type="Ensembl" id="ENSOABP00000007868.2"/>
    </source>
</evidence>
<feature type="domain" description="Peptidase S1" evidence="2">
    <location>
        <begin position="15"/>
        <end position="235"/>
    </location>
</feature>
<dbReference type="Ensembl" id="ENSOABT00000008162.2">
    <property type="protein sequence ID" value="ENSOABP00000007868.2"/>
    <property type="gene ID" value="ENSOABG00000004311.2"/>
</dbReference>
<organism evidence="3 4">
    <name type="scientific">Oreochromis aureus</name>
    <name type="common">Israeli tilapia</name>
    <name type="synonym">Chromis aureus</name>
    <dbReference type="NCBI Taxonomy" id="47969"/>
    <lineage>
        <taxon>Eukaryota</taxon>
        <taxon>Metazoa</taxon>
        <taxon>Chordata</taxon>
        <taxon>Craniata</taxon>
        <taxon>Vertebrata</taxon>
        <taxon>Euteleostomi</taxon>
        <taxon>Actinopterygii</taxon>
        <taxon>Neopterygii</taxon>
        <taxon>Teleostei</taxon>
        <taxon>Neoteleostei</taxon>
        <taxon>Acanthomorphata</taxon>
        <taxon>Ovalentaria</taxon>
        <taxon>Cichlomorphae</taxon>
        <taxon>Cichliformes</taxon>
        <taxon>Cichlidae</taxon>
        <taxon>African cichlids</taxon>
        <taxon>Pseudocrenilabrinae</taxon>
        <taxon>Oreochromini</taxon>
        <taxon>Oreochromis</taxon>
    </lineage>
</organism>
<proteinExistence type="predicted"/>
<dbReference type="OMA" id="FHIIEGK"/>
<reference evidence="3" key="2">
    <citation type="submission" date="2025-09" db="UniProtKB">
        <authorList>
            <consortium name="Ensembl"/>
        </authorList>
    </citation>
    <scope>IDENTIFICATION</scope>
</reference>
<dbReference type="Gene3D" id="2.40.10.10">
    <property type="entry name" value="Trypsin-like serine proteases"/>
    <property type="match status" value="2"/>
</dbReference>
<dbReference type="CDD" id="cd00190">
    <property type="entry name" value="Tryp_SPc"/>
    <property type="match status" value="1"/>
</dbReference>
<dbReference type="PROSITE" id="PS50240">
    <property type="entry name" value="TRYPSIN_DOM"/>
    <property type="match status" value="1"/>
</dbReference>
<dbReference type="Proteomes" id="UP000472276">
    <property type="component" value="Unassembled WGS sequence"/>
</dbReference>